<dbReference type="RefSeq" id="XP_005820424.1">
    <property type="nucleotide sequence ID" value="XM_005820367.1"/>
</dbReference>
<evidence type="ECO:0000313" key="4">
    <source>
        <dbReference type="Proteomes" id="UP000011087"/>
    </source>
</evidence>
<feature type="non-terminal residue" evidence="2">
    <location>
        <position position="1"/>
    </location>
</feature>
<sequence length="274" mass="31054">MDPLPELSAGTKTAEHAVLFALWNWWPDNWLLLVQGFLLGLLLPLSLISLLSLVGLILKCTVYKRRPSAQLPLQLSKGKVKDVRRSFLYRLLFSISNNVLLVFLFGSLLSMTTILNFLVVTGFFGWPGQRKFTTIQSDLWMAARRQLTWFHNGWSHIVGWYIALDDPEVEGREEEKEKGSERESRGSKRFWHIHIRARTYSGGAGGEVGKRRSVEEAEVQKNLGDGGHGGKGRGGFNVAAARIREKTSMHWEKKAGLQVPVFDELVDHQPMTRE</sequence>
<dbReference type="AlphaFoldDB" id="L1IBZ6"/>
<dbReference type="EMBL" id="JH993141">
    <property type="protein sequence ID" value="EKX33444.1"/>
    <property type="molecule type" value="Genomic_DNA"/>
</dbReference>
<dbReference type="GeneID" id="17290199"/>
<dbReference type="HOGENOM" id="CLU_1017789_0_0_1"/>
<evidence type="ECO:0000313" key="3">
    <source>
        <dbReference type="EnsemblProtists" id="EKX33444"/>
    </source>
</evidence>
<keyword evidence="4" id="KW-1185">Reference proteome</keyword>
<feature type="transmembrane region" description="Helical" evidence="1">
    <location>
        <begin position="30"/>
        <end position="58"/>
    </location>
</feature>
<accession>L1IBZ6</accession>
<name>L1IBZ6_GUITC</name>
<dbReference type="KEGG" id="gtt:GUITHDRAFT_147891"/>
<dbReference type="EnsemblProtists" id="EKX33444">
    <property type="protein sequence ID" value="EKX33444"/>
    <property type="gene ID" value="GUITHDRAFT_147891"/>
</dbReference>
<keyword evidence="1" id="KW-1133">Transmembrane helix</keyword>
<reference evidence="4" key="2">
    <citation type="submission" date="2012-11" db="EMBL/GenBank/DDBJ databases">
        <authorList>
            <person name="Kuo A."/>
            <person name="Curtis B.A."/>
            <person name="Tanifuji G."/>
            <person name="Burki F."/>
            <person name="Gruber A."/>
            <person name="Irimia M."/>
            <person name="Maruyama S."/>
            <person name="Arias M.C."/>
            <person name="Ball S.G."/>
            <person name="Gile G.H."/>
            <person name="Hirakawa Y."/>
            <person name="Hopkins J.F."/>
            <person name="Rensing S.A."/>
            <person name="Schmutz J."/>
            <person name="Symeonidi A."/>
            <person name="Elias M."/>
            <person name="Eveleigh R.J."/>
            <person name="Herman E.K."/>
            <person name="Klute M.J."/>
            <person name="Nakayama T."/>
            <person name="Obornik M."/>
            <person name="Reyes-Prieto A."/>
            <person name="Armbrust E.V."/>
            <person name="Aves S.J."/>
            <person name="Beiko R.G."/>
            <person name="Coutinho P."/>
            <person name="Dacks J.B."/>
            <person name="Durnford D.G."/>
            <person name="Fast N.M."/>
            <person name="Green B.R."/>
            <person name="Grisdale C."/>
            <person name="Hempe F."/>
            <person name="Henrissat B."/>
            <person name="Hoppner M.P."/>
            <person name="Ishida K.-I."/>
            <person name="Kim E."/>
            <person name="Koreny L."/>
            <person name="Kroth P.G."/>
            <person name="Liu Y."/>
            <person name="Malik S.-B."/>
            <person name="Maier U.G."/>
            <person name="McRose D."/>
            <person name="Mock T."/>
            <person name="Neilson J.A."/>
            <person name="Onodera N.T."/>
            <person name="Poole A.M."/>
            <person name="Pritham E.J."/>
            <person name="Richards T.A."/>
            <person name="Rocap G."/>
            <person name="Roy S.W."/>
            <person name="Sarai C."/>
            <person name="Schaack S."/>
            <person name="Shirato S."/>
            <person name="Slamovits C.H."/>
            <person name="Spencer D.F."/>
            <person name="Suzuki S."/>
            <person name="Worden A.Z."/>
            <person name="Zauner S."/>
            <person name="Barry K."/>
            <person name="Bell C."/>
            <person name="Bharti A.K."/>
            <person name="Crow J.A."/>
            <person name="Grimwood J."/>
            <person name="Kramer R."/>
            <person name="Lindquist E."/>
            <person name="Lucas S."/>
            <person name="Salamov A."/>
            <person name="McFadden G.I."/>
            <person name="Lane C.E."/>
            <person name="Keeling P.J."/>
            <person name="Gray M.W."/>
            <person name="Grigoriev I.V."/>
            <person name="Archibald J.M."/>
        </authorList>
    </citation>
    <scope>NUCLEOTIDE SEQUENCE</scope>
    <source>
        <strain evidence="4">CCMP2712</strain>
    </source>
</reference>
<organism evidence="2">
    <name type="scientific">Guillardia theta (strain CCMP2712)</name>
    <name type="common">Cryptophyte</name>
    <dbReference type="NCBI Taxonomy" id="905079"/>
    <lineage>
        <taxon>Eukaryota</taxon>
        <taxon>Cryptophyceae</taxon>
        <taxon>Pyrenomonadales</taxon>
        <taxon>Geminigeraceae</taxon>
        <taxon>Guillardia</taxon>
    </lineage>
</organism>
<evidence type="ECO:0000313" key="2">
    <source>
        <dbReference type="EMBL" id="EKX33444.1"/>
    </source>
</evidence>
<reference evidence="2 4" key="1">
    <citation type="journal article" date="2012" name="Nature">
        <title>Algal genomes reveal evolutionary mosaicism and the fate of nucleomorphs.</title>
        <authorList>
            <consortium name="DOE Joint Genome Institute"/>
            <person name="Curtis B.A."/>
            <person name="Tanifuji G."/>
            <person name="Burki F."/>
            <person name="Gruber A."/>
            <person name="Irimia M."/>
            <person name="Maruyama S."/>
            <person name="Arias M.C."/>
            <person name="Ball S.G."/>
            <person name="Gile G.H."/>
            <person name="Hirakawa Y."/>
            <person name="Hopkins J.F."/>
            <person name="Kuo A."/>
            <person name="Rensing S.A."/>
            <person name="Schmutz J."/>
            <person name="Symeonidi A."/>
            <person name="Elias M."/>
            <person name="Eveleigh R.J."/>
            <person name="Herman E.K."/>
            <person name="Klute M.J."/>
            <person name="Nakayama T."/>
            <person name="Obornik M."/>
            <person name="Reyes-Prieto A."/>
            <person name="Armbrust E.V."/>
            <person name="Aves S.J."/>
            <person name="Beiko R.G."/>
            <person name="Coutinho P."/>
            <person name="Dacks J.B."/>
            <person name="Durnford D.G."/>
            <person name="Fast N.M."/>
            <person name="Green B.R."/>
            <person name="Grisdale C.J."/>
            <person name="Hempel F."/>
            <person name="Henrissat B."/>
            <person name="Hoppner M.P."/>
            <person name="Ishida K."/>
            <person name="Kim E."/>
            <person name="Koreny L."/>
            <person name="Kroth P.G."/>
            <person name="Liu Y."/>
            <person name="Malik S.B."/>
            <person name="Maier U.G."/>
            <person name="McRose D."/>
            <person name="Mock T."/>
            <person name="Neilson J.A."/>
            <person name="Onodera N.T."/>
            <person name="Poole A.M."/>
            <person name="Pritham E.J."/>
            <person name="Richards T.A."/>
            <person name="Rocap G."/>
            <person name="Roy S.W."/>
            <person name="Sarai C."/>
            <person name="Schaack S."/>
            <person name="Shirato S."/>
            <person name="Slamovits C.H."/>
            <person name="Spencer D.F."/>
            <person name="Suzuki S."/>
            <person name="Worden A.Z."/>
            <person name="Zauner S."/>
            <person name="Barry K."/>
            <person name="Bell C."/>
            <person name="Bharti A.K."/>
            <person name="Crow J.A."/>
            <person name="Grimwood J."/>
            <person name="Kramer R."/>
            <person name="Lindquist E."/>
            <person name="Lucas S."/>
            <person name="Salamov A."/>
            <person name="McFadden G.I."/>
            <person name="Lane C.E."/>
            <person name="Keeling P.J."/>
            <person name="Gray M.W."/>
            <person name="Grigoriev I.V."/>
            <person name="Archibald J.M."/>
        </authorList>
    </citation>
    <scope>NUCLEOTIDE SEQUENCE</scope>
    <source>
        <strain evidence="2 4">CCMP2712</strain>
    </source>
</reference>
<gene>
    <name evidence="2" type="ORF">GUITHDRAFT_147891</name>
</gene>
<keyword evidence="1" id="KW-0812">Transmembrane</keyword>
<dbReference type="PaxDb" id="55529-EKX33444"/>
<evidence type="ECO:0000256" key="1">
    <source>
        <dbReference type="SAM" id="Phobius"/>
    </source>
</evidence>
<keyword evidence="1" id="KW-0472">Membrane</keyword>
<proteinExistence type="predicted"/>
<dbReference type="Proteomes" id="UP000011087">
    <property type="component" value="Unassembled WGS sequence"/>
</dbReference>
<reference evidence="3" key="3">
    <citation type="submission" date="2016-03" db="UniProtKB">
        <authorList>
            <consortium name="EnsemblProtists"/>
        </authorList>
    </citation>
    <scope>IDENTIFICATION</scope>
</reference>
<protein>
    <submittedName>
        <fullName evidence="2 3">Uncharacterized protein</fullName>
    </submittedName>
</protein>